<proteinExistence type="predicted"/>
<dbReference type="PANTHER" id="PTHR30146">
    <property type="entry name" value="LACI-RELATED TRANSCRIPTIONAL REPRESSOR"/>
    <property type="match status" value="1"/>
</dbReference>
<dbReference type="Gene3D" id="1.10.260.40">
    <property type="entry name" value="lambda repressor-like DNA-binding domains"/>
    <property type="match status" value="1"/>
</dbReference>
<organism evidence="5 6">
    <name type="scientific">Saccharothrix hoggarensis</name>
    <dbReference type="NCBI Taxonomy" id="913853"/>
    <lineage>
        <taxon>Bacteria</taxon>
        <taxon>Bacillati</taxon>
        <taxon>Actinomycetota</taxon>
        <taxon>Actinomycetes</taxon>
        <taxon>Pseudonocardiales</taxon>
        <taxon>Pseudonocardiaceae</taxon>
        <taxon>Saccharothrix</taxon>
    </lineage>
</organism>
<dbReference type="SUPFAM" id="SSF47413">
    <property type="entry name" value="lambda repressor-like DNA-binding domains"/>
    <property type="match status" value="1"/>
</dbReference>
<dbReference type="CDD" id="cd06296">
    <property type="entry name" value="PBP1_CatR-like"/>
    <property type="match status" value="1"/>
</dbReference>
<dbReference type="PROSITE" id="PS50932">
    <property type="entry name" value="HTH_LACI_2"/>
    <property type="match status" value="1"/>
</dbReference>
<evidence type="ECO:0000256" key="3">
    <source>
        <dbReference type="ARBA" id="ARBA00023163"/>
    </source>
</evidence>
<dbReference type="InterPro" id="IPR010982">
    <property type="entry name" value="Lambda_DNA-bd_dom_sf"/>
</dbReference>
<comment type="caution">
    <text evidence="5">The sequence shown here is derived from an EMBL/GenBank/DDBJ whole genome shotgun (WGS) entry which is preliminary data.</text>
</comment>
<keyword evidence="1" id="KW-0805">Transcription regulation</keyword>
<dbReference type="CDD" id="cd01392">
    <property type="entry name" value="HTH_LacI"/>
    <property type="match status" value="1"/>
</dbReference>
<dbReference type="EMBL" id="JBHTLK010000020">
    <property type="protein sequence ID" value="MFD1146815.1"/>
    <property type="molecule type" value="Genomic_DNA"/>
</dbReference>
<dbReference type="SMART" id="SM00354">
    <property type="entry name" value="HTH_LACI"/>
    <property type="match status" value="1"/>
</dbReference>
<evidence type="ECO:0000313" key="5">
    <source>
        <dbReference type="EMBL" id="MFD1146815.1"/>
    </source>
</evidence>
<dbReference type="InterPro" id="IPR028082">
    <property type="entry name" value="Peripla_BP_I"/>
</dbReference>
<dbReference type="Pfam" id="PF00356">
    <property type="entry name" value="LacI"/>
    <property type="match status" value="1"/>
</dbReference>
<dbReference type="InterPro" id="IPR000843">
    <property type="entry name" value="HTH_LacI"/>
</dbReference>
<dbReference type="Pfam" id="PF13377">
    <property type="entry name" value="Peripla_BP_3"/>
    <property type="match status" value="1"/>
</dbReference>
<dbReference type="GO" id="GO:0003677">
    <property type="term" value="F:DNA binding"/>
    <property type="evidence" value="ECO:0007669"/>
    <property type="project" value="UniProtKB-KW"/>
</dbReference>
<keyword evidence="3" id="KW-0804">Transcription</keyword>
<reference evidence="6" key="1">
    <citation type="journal article" date="2019" name="Int. J. Syst. Evol. Microbiol.">
        <title>The Global Catalogue of Microorganisms (GCM) 10K type strain sequencing project: providing services to taxonomists for standard genome sequencing and annotation.</title>
        <authorList>
            <consortium name="The Broad Institute Genomics Platform"/>
            <consortium name="The Broad Institute Genome Sequencing Center for Infectious Disease"/>
            <person name="Wu L."/>
            <person name="Ma J."/>
        </authorList>
    </citation>
    <scope>NUCLEOTIDE SEQUENCE [LARGE SCALE GENOMIC DNA]</scope>
    <source>
        <strain evidence="6">CCUG 60214</strain>
    </source>
</reference>
<evidence type="ECO:0000313" key="6">
    <source>
        <dbReference type="Proteomes" id="UP001597168"/>
    </source>
</evidence>
<name>A0ABW3QPU7_9PSEU</name>
<sequence>MSSSRPTMAEIAKEAQVAVSTVSKVLNGHTDVSVKTRQAVERVIARRGYQLPRAARSGRRRRIELVDLVINELDSVWGLSILNAVEQVVEEAGLWLVVTALHNRQSLTRRWVESLLARGSRGVILVLSELGDRDIQDLRRRNLPFVVVDAVDRPLPGVPSIGVTNHAGGYAATEHLTALGHRRIAVIGGPEQLLCTRARVAGYRAALEAAGIPVERQLIRYGNFHRDGGLSAAEALLALPDRPSAVFAGSDQHAVGVYEAARRAGLSVPGDLSVVGFDDLDFAEWTAPPLTTVRQPLHEMGATAARMLLRAVNGEQVASSHVELTTELVVRESTGPPPPTAGGTRMR</sequence>
<evidence type="ECO:0000256" key="2">
    <source>
        <dbReference type="ARBA" id="ARBA00023125"/>
    </source>
</evidence>
<evidence type="ECO:0000259" key="4">
    <source>
        <dbReference type="PROSITE" id="PS50932"/>
    </source>
</evidence>
<keyword evidence="2 5" id="KW-0238">DNA-binding</keyword>
<protein>
    <submittedName>
        <fullName evidence="5">LacI family DNA-binding transcriptional regulator</fullName>
    </submittedName>
</protein>
<feature type="domain" description="HTH lacI-type" evidence="4">
    <location>
        <begin position="6"/>
        <end position="60"/>
    </location>
</feature>
<evidence type="ECO:0000256" key="1">
    <source>
        <dbReference type="ARBA" id="ARBA00023015"/>
    </source>
</evidence>
<gene>
    <name evidence="5" type="ORF">ACFQ3T_06750</name>
</gene>
<dbReference type="SUPFAM" id="SSF53822">
    <property type="entry name" value="Periplasmic binding protein-like I"/>
    <property type="match status" value="1"/>
</dbReference>
<dbReference type="RefSeq" id="WP_380721208.1">
    <property type="nucleotide sequence ID" value="NZ_JBHTLK010000020.1"/>
</dbReference>
<accession>A0ABW3QPU7</accession>
<dbReference type="Gene3D" id="3.40.50.2300">
    <property type="match status" value="2"/>
</dbReference>
<dbReference type="Proteomes" id="UP001597168">
    <property type="component" value="Unassembled WGS sequence"/>
</dbReference>
<keyword evidence="6" id="KW-1185">Reference proteome</keyword>
<dbReference type="InterPro" id="IPR046335">
    <property type="entry name" value="LacI/GalR-like_sensor"/>
</dbReference>
<dbReference type="PANTHER" id="PTHR30146:SF153">
    <property type="entry name" value="LACTOSE OPERON REPRESSOR"/>
    <property type="match status" value="1"/>
</dbReference>